<evidence type="ECO:0000256" key="2">
    <source>
        <dbReference type="ARBA" id="ARBA00022801"/>
    </source>
</evidence>
<accession>A0A0F9AFL3</accession>
<dbReference type="GO" id="GO:0005524">
    <property type="term" value="F:ATP binding"/>
    <property type="evidence" value="ECO:0007669"/>
    <property type="project" value="UniProtKB-KW"/>
</dbReference>
<protein>
    <recommendedName>
        <fullName evidence="5">UvrD-like helicase C-terminal domain-containing protein</fullName>
    </recommendedName>
</protein>
<proteinExistence type="predicted"/>
<keyword evidence="3" id="KW-0347">Helicase</keyword>
<sequence length="55" mass="6426">VHKAKGLEAKRVFILQPKGAEMPHKMAKSKWQIEQEWNCLYIAITRAIEELIYVS</sequence>
<dbReference type="EMBL" id="LAZR01057931">
    <property type="protein sequence ID" value="KKK71001.1"/>
    <property type="molecule type" value="Genomic_DNA"/>
</dbReference>
<dbReference type="InterPro" id="IPR014017">
    <property type="entry name" value="DNA_helicase_UvrD-like_C"/>
</dbReference>
<keyword evidence="4" id="KW-0067">ATP-binding</keyword>
<organism evidence="6">
    <name type="scientific">marine sediment metagenome</name>
    <dbReference type="NCBI Taxonomy" id="412755"/>
    <lineage>
        <taxon>unclassified sequences</taxon>
        <taxon>metagenomes</taxon>
        <taxon>ecological metagenomes</taxon>
    </lineage>
</organism>
<feature type="non-terminal residue" evidence="6">
    <location>
        <position position="1"/>
    </location>
</feature>
<evidence type="ECO:0000256" key="3">
    <source>
        <dbReference type="ARBA" id="ARBA00022806"/>
    </source>
</evidence>
<evidence type="ECO:0000259" key="5">
    <source>
        <dbReference type="Pfam" id="PF13361"/>
    </source>
</evidence>
<reference evidence="6" key="1">
    <citation type="journal article" date="2015" name="Nature">
        <title>Complex archaea that bridge the gap between prokaryotes and eukaryotes.</title>
        <authorList>
            <person name="Spang A."/>
            <person name="Saw J.H."/>
            <person name="Jorgensen S.L."/>
            <person name="Zaremba-Niedzwiedzka K."/>
            <person name="Martijn J."/>
            <person name="Lind A.E."/>
            <person name="van Eijk R."/>
            <person name="Schleper C."/>
            <person name="Guy L."/>
            <person name="Ettema T.J."/>
        </authorList>
    </citation>
    <scope>NUCLEOTIDE SEQUENCE</scope>
</reference>
<dbReference type="Gene3D" id="3.40.50.300">
    <property type="entry name" value="P-loop containing nucleotide triphosphate hydrolases"/>
    <property type="match status" value="1"/>
</dbReference>
<comment type="caution">
    <text evidence="6">The sequence shown here is derived from an EMBL/GenBank/DDBJ whole genome shotgun (WGS) entry which is preliminary data.</text>
</comment>
<gene>
    <name evidence="6" type="ORF">LCGC14_2918360</name>
</gene>
<evidence type="ECO:0000313" key="6">
    <source>
        <dbReference type="EMBL" id="KKK71001.1"/>
    </source>
</evidence>
<name>A0A0F9AFL3_9ZZZZ</name>
<evidence type="ECO:0000256" key="1">
    <source>
        <dbReference type="ARBA" id="ARBA00022741"/>
    </source>
</evidence>
<keyword evidence="1" id="KW-0547">Nucleotide-binding</keyword>
<keyword evidence="2" id="KW-0378">Hydrolase</keyword>
<dbReference type="AlphaFoldDB" id="A0A0F9AFL3"/>
<dbReference type="SUPFAM" id="SSF52540">
    <property type="entry name" value="P-loop containing nucleoside triphosphate hydrolases"/>
    <property type="match status" value="1"/>
</dbReference>
<evidence type="ECO:0000256" key="4">
    <source>
        <dbReference type="ARBA" id="ARBA00022840"/>
    </source>
</evidence>
<dbReference type="GO" id="GO:0004386">
    <property type="term" value="F:helicase activity"/>
    <property type="evidence" value="ECO:0007669"/>
    <property type="project" value="UniProtKB-KW"/>
</dbReference>
<dbReference type="InterPro" id="IPR027417">
    <property type="entry name" value="P-loop_NTPase"/>
</dbReference>
<dbReference type="GO" id="GO:0016787">
    <property type="term" value="F:hydrolase activity"/>
    <property type="evidence" value="ECO:0007669"/>
    <property type="project" value="UniProtKB-KW"/>
</dbReference>
<dbReference type="Pfam" id="PF13361">
    <property type="entry name" value="UvrD_C"/>
    <property type="match status" value="1"/>
</dbReference>
<feature type="domain" description="UvrD-like helicase C-terminal" evidence="5">
    <location>
        <begin position="1"/>
        <end position="52"/>
    </location>
</feature>